<evidence type="ECO:0000256" key="4">
    <source>
        <dbReference type="RuleBase" id="RU003719"/>
    </source>
</evidence>
<proteinExistence type="inferred from homology"/>
<dbReference type="InterPro" id="IPR006140">
    <property type="entry name" value="D-isomer_DH_NAD-bd"/>
</dbReference>
<dbReference type="InterPro" id="IPR006139">
    <property type="entry name" value="D-isomer_2_OHA_DH_cat_dom"/>
</dbReference>
<evidence type="ECO:0000256" key="3">
    <source>
        <dbReference type="ARBA" id="ARBA00023027"/>
    </source>
</evidence>
<dbReference type="PANTHER" id="PTHR43761:SF1">
    <property type="entry name" value="D-ISOMER SPECIFIC 2-HYDROXYACID DEHYDROGENASE CATALYTIC DOMAIN-CONTAINING PROTEIN-RELATED"/>
    <property type="match status" value="1"/>
</dbReference>
<comment type="caution">
    <text evidence="7">The sequence shown here is derived from an EMBL/GenBank/DDBJ whole genome shotgun (WGS) entry which is preliminary data.</text>
</comment>
<dbReference type="AlphaFoldDB" id="A0A0Q9YNN7"/>
<dbReference type="PANTHER" id="PTHR43761">
    <property type="entry name" value="D-ISOMER SPECIFIC 2-HYDROXYACID DEHYDROGENASE FAMILY PROTEIN (AFU_ORTHOLOGUE AFUA_1G13630)"/>
    <property type="match status" value="1"/>
</dbReference>
<protein>
    <submittedName>
        <fullName evidence="8">D-2-hydroxyacid dehydrogenase</fullName>
    </submittedName>
    <submittedName>
        <fullName evidence="7">Glycerate dehydrogenase</fullName>
        <ecNumber evidence="7">1.1.1.29</ecNumber>
    </submittedName>
</protein>
<dbReference type="Pfam" id="PF02826">
    <property type="entry name" value="2-Hacid_dh_C"/>
    <property type="match status" value="1"/>
</dbReference>
<dbReference type="OrthoDB" id="9805416at2"/>
<feature type="domain" description="D-isomer specific 2-hydroxyacid dehydrogenase catalytic" evidence="5">
    <location>
        <begin position="31"/>
        <end position="316"/>
    </location>
</feature>
<evidence type="ECO:0000313" key="9">
    <source>
        <dbReference type="Proteomes" id="UP000051494"/>
    </source>
</evidence>
<reference evidence="8" key="3">
    <citation type="submission" date="2021-06" db="EMBL/GenBank/DDBJ databases">
        <title>Genomic Description and Analysis of Intracellular Bacteria, Candidatus Berkiella cookevillensis and Candidatus Berkiella aquae.</title>
        <authorList>
            <person name="Kidane D.T."/>
            <person name="Mehari Y.T."/>
            <person name="Rice F.C."/>
            <person name="Arivett B.A."/>
            <person name="Farone A.L."/>
            <person name="Berk S.G."/>
            <person name="Farone M.B."/>
        </authorList>
    </citation>
    <scope>NUCLEOTIDE SEQUENCE</scope>
    <source>
        <strain evidence="8">CC99</strain>
    </source>
</reference>
<dbReference type="Pfam" id="PF00389">
    <property type="entry name" value="2-Hacid_dh"/>
    <property type="match status" value="1"/>
</dbReference>
<dbReference type="PATRIC" id="fig|1590042.3.peg.1277"/>
<dbReference type="SUPFAM" id="SSF51735">
    <property type="entry name" value="NAD(P)-binding Rossmann-fold domains"/>
    <property type="match status" value="1"/>
</dbReference>
<feature type="domain" description="D-isomer specific 2-hydroxyacid dehydrogenase NAD-binding" evidence="6">
    <location>
        <begin position="109"/>
        <end position="288"/>
    </location>
</feature>
<accession>A0A0Q9YNN7</accession>
<organism evidence="7">
    <name type="scientific">Candidatus Berkiella cookevillensis</name>
    <dbReference type="NCBI Taxonomy" id="437022"/>
    <lineage>
        <taxon>Bacteria</taxon>
        <taxon>Pseudomonadati</taxon>
        <taxon>Pseudomonadota</taxon>
        <taxon>Gammaproteobacteria</taxon>
        <taxon>Candidatus Berkiellales</taxon>
        <taxon>Candidatus Berkiellaceae</taxon>
        <taxon>Candidatus Berkiella</taxon>
    </lineage>
</organism>
<evidence type="ECO:0000259" key="5">
    <source>
        <dbReference type="Pfam" id="PF00389"/>
    </source>
</evidence>
<dbReference type="PROSITE" id="PS00671">
    <property type="entry name" value="D_2_HYDROXYACID_DH_3"/>
    <property type="match status" value="1"/>
</dbReference>
<dbReference type="RefSeq" id="WP_057624367.1">
    <property type="nucleotide sequence ID" value="NZ_LKHV02000001.1"/>
</dbReference>
<evidence type="ECO:0000313" key="7">
    <source>
        <dbReference type="EMBL" id="KRG18778.1"/>
    </source>
</evidence>
<dbReference type="Gene3D" id="3.40.50.720">
    <property type="entry name" value="NAD(P)-binding Rossmann-like Domain"/>
    <property type="match status" value="2"/>
</dbReference>
<keyword evidence="2 4" id="KW-0560">Oxidoreductase</keyword>
<dbReference type="InterPro" id="IPR050418">
    <property type="entry name" value="D-iso_2-hydroxyacid_DH_PdxB"/>
</dbReference>
<dbReference type="STRING" id="437022.CC99x_01259"/>
<reference evidence="7" key="1">
    <citation type="submission" date="2015-09" db="EMBL/GenBank/DDBJ databases">
        <title>Draft Genome Sequences of Two Novel Amoeba-resistant Intranuclear Bacteria, Candidatus Berkiella cookevillensis and Candidatus Berkiella aquae.</title>
        <authorList>
            <person name="Mehari Y.T."/>
            <person name="Arivett B.A."/>
            <person name="Farone A.L."/>
            <person name="Gunderson J.H."/>
            <person name="Farone M.B."/>
        </authorList>
    </citation>
    <scope>NUCLEOTIDE SEQUENCE [LARGE SCALE GENOMIC DNA]</scope>
    <source>
        <strain evidence="7">CC99</strain>
    </source>
</reference>
<keyword evidence="9" id="KW-1185">Reference proteome</keyword>
<dbReference type="InterPro" id="IPR029753">
    <property type="entry name" value="D-isomer_DH_CS"/>
</dbReference>
<comment type="similarity">
    <text evidence="1 4">Belongs to the D-isomer specific 2-hydroxyacid dehydrogenase family.</text>
</comment>
<reference evidence="8" key="2">
    <citation type="journal article" date="2016" name="Genome Announc.">
        <title>Draft Genome Sequences of Two Novel Amoeba-Resistant Intranuclear Bacteria, 'Candidatus Berkiella cookevillensis' and 'Candidatus Berkiella aquae'.</title>
        <authorList>
            <person name="Mehari Y.T."/>
            <person name="Arivett B.A."/>
            <person name="Farone A.L."/>
            <person name="Gunderson J.H."/>
            <person name="Farone M.B."/>
        </authorList>
    </citation>
    <scope>NUCLEOTIDE SEQUENCE</scope>
    <source>
        <strain evidence="8">CC99</strain>
    </source>
</reference>
<sequence>MRGIFLDRATIQAAGIDFTAFDNALEHWQHFDTTTSEAQTLARLQDAELVVTNKVPLTRSLLAQNPQLKCICIAATGTDHVDLKAAHELGIFVCNVVNYSTPAVVQHTFGLMISLMSQITRYHTLVFEGEWARAQRFCLDNYSTNELLNKTLGIVGYGAIGKAVAELARAFGMKVMVSEHKNSVSLRSDRVPFTELIRSADILTLHCPLIAQTRDMIGAPELEAMKPSAFLINTSRGGLIDEKALYEALMHGSIQGAALDVLAQEPPSPLLPLLSGQCPNLIITPHVAWNAVESRQRLIDELTYNILAFKEGKQRNKVL</sequence>
<dbReference type="EC" id="1.1.1.29" evidence="7"/>
<gene>
    <name evidence="7" type="primary">hprA</name>
    <name evidence="8" type="ORF">CC99x_012375</name>
    <name evidence="7" type="ORF">CC99x_01259</name>
</gene>
<dbReference type="InterPro" id="IPR036291">
    <property type="entry name" value="NAD(P)-bd_dom_sf"/>
</dbReference>
<dbReference type="EMBL" id="LKHV02000001">
    <property type="protein sequence ID" value="MCS5709693.1"/>
    <property type="molecule type" value="Genomic_DNA"/>
</dbReference>
<dbReference type="SUPFAM" id="SSF52283">
    <property type="entry name" value="Formate/glycerate dehydrogenase catalytic domain-like"/>
    <property type="match status" value="1"/>
</dbReference>
<evidence type="ECO:0000256" key="1">
    <source>
        <dbReference type="ARBA" id="ARBA00005854"/>
    </source>
</evidence>
<name>A0A0Q9YNN7_9GAMM</name>
<dbReference type="EMBL" id="LKHV01000005">
    <property type="protein sequence ID" value="KRG18778.1"/>
    <property type="molecule type" value="Genomic_DNA"/>
</dbReference>
<evidence type="ECO:0000259" key="6">
    <source>
        <dbReference type="Pfam" id="PF02826"/>
    </source>
</evidence>
<dbReference type="GO" id="GO:0051287">
    <property type="term" value="F:NAD binding"/>
    <property type="evidence" value="ECO:0007669"/>
    <property type="project" value="InterPro"/>
</dbReference>
<evidence type="ECO:0000313" key="8">
    <source>
        <dbReference type="EMBL" id="MCS5709693.1"/>
    </source>
</evidence>
<evidence type="ECO:0000256" key="2">
    <source>
        <dbReference type="ARBA" id="ARBA00023002"/>
    </source>
</evidence>
<dbReference type="PROSITE" id="PS00670">
    <property type="entry name" value="D_2_HYDROXYACID_DH_2"/>
    <property type="match status" value="1"/>
</dbReference>
<keyword evidence="3" id="KW-0520">NAD</keyword>
<dbReference type="Proteomes" id="UP000051494">
    <property type="component" value="Unassembled WGS sequence"/>
</dbReference>
<dbReference type="CDD" id="cd12162">
    <property type="entry name" value="2-Hacid_dh_4"/>
    <property type="match status" value="1"/>
</dbReference>
<dbReference type="GO" id="GO:0008465">
    <property type="term" value="F:hydroxypyruvate reductase (NADH) activity"/>
    <property type="evidence" value="ECO:0007669"/>
    <property type="project" value="UniProtKB-EC"/>
</dbReference>